<gene>
    <name evidence="4" type="ORF">PV02_06165</name>
</gene>
<sequence length="1252" mass="133312">MNKNIRLLLFGFILLMLTGAAMGLSGPSGLSDTATGPTWITWSWTNPTDADFNRTNIYIGGSQVATLGNAVSTYNATGLSPSTSYEIRVETVNTTGVVGGSLTDSALTTPATDTVAPGPVTGLAESSTGPTWITWSWTNPGDSDFNGTIIYIGGSQVATLGNSVSTYNATGLNASTSYVIGVATVDIAGNVGSSVSDSALTTSATDTIAPGPVTGLTASSITGSSITWGWTNPGDADFAGTIIYIDGSQVTTLGNTTSSYTATGLSSSASHSIGVRTKDLSGNLGNWANASATTTADTGEPGSITSLSVDSKGSDWIKWKWTNPTDSDFDHVMVYINNAFAANVSANSYTATNLSESTSYTIKLHTVDDAGNINNADVTNTTSTYHKSYLTGDRIWDENANQSTTYKWDAKSFSGFFYDLETGFSSETMTITDISRTIGDGDLVYRTEPVDSNFEHSGWGKYQVIGFMAEKYFAGYTSNTTITGVDRVSLISSGQLSKVLIDNDDKKSVYSGSSLTLEDGYKLNIVQVDRNGDKVFVTLTKDGDELDSAVISGSGDYIYKTDLGDSDDVVIVAVRFTSIFSGTESNAVTIQGIFQISEDYIEMEDGASYGKMEITGFSDDYIEMKNDGSISLSKGKTIPIMGKIKFIVADSNTLRFAPFVDMSAPGKYELRGTVAEETELLTWTPLNFEGFYYDIDEGIQTEKLELKEINGRTIPKNKLIYTSTPAQVSFEHSSWGKYNVIGFMADKYFAGYPSNAFGSSSSVDILSDGLLSKVLIDEDDKKSVYSGSSLVLEEGYALNIVQVDKNGDKVMVTLTKDGDEVDTSIISGSGTYIYEKDLGDSDDVPIIAINFDSIFAGTESNAVFVKGIFQISEDYLEIEDGDTFGKMEVTGIGGSITMSNKDSISLSKGKSIAIMGDVSINVADSNTVRYYPYVEVSTKPSQTLSVDLDQSIVAKGSDVTVTVTSRGAAVSEATVKAGSSTVGTTDDEGRITYTASKIGTFKITAEKDGYAEGSSELEVISPDDDSRKIILEVSPQEVYEGSSVTFFVLKAIGGDPVEGATVSYDGKSIGSTSSQGTVTYTVTNPGMHKLTAVKSGFLDASMNLEVKELAAKFEFTNLVITPLDVRQGKEATFSVDVKNVGTAAGNYTVDLKVNDTVVGTKTVSLDIGESETLEFKHAEKEPGTYTVKIADLTTTYEVFERSGFIWYALGAIAVVIVGGLGYLFTAGGWTVDMAQAKVDEAIQTIQELVSKR</sequence>
<dbReference type="PANTHER" id="PTHR46708">
    <property type="entry name" value="TENASCIN"/>
    <property type="match status" value="1"/>
</dbReference>
<keyword evidence="2" id="KW-0812">Transmembrane</keyword>
<dbReference type="RefSeq" id="WP_256622513.1">
    <property type="nucleotide sequence ID" value="NZ_JTEO01000004.1"/>
</dbReference>
<feature type="domain" description="Fibronectin type-III" evidence="3">
    <location>
        <begin position="209"/>
        <end position="298"/>
    </location>
</feature>
<organism evidence="4 5">
    <name type="scientific">Methanolobus chelungpuianus</name>
    <dbReference type="NCBI Taxonomy" id="502115"/>
    <lineage>
        <taxon>Archaea</taxon>
        <taxon>Methanobacteriati</taxon>
        <taxon>Methanobacteriota</taxon>
        <taxon>Stenosarchaea group</taxon>
        <taxon>Methanomicrobia</taxon>
        <taxon>Methanosarcinales</taxon>
        <taxon>Methanosarcinaceae</taxon>
        <taxon>Methanolobus</taxon>
    </lineage>
</organism>
<dbReference type="Pfam" id="PF07752">
    <property type="entry name" value="S-layer"/>
    <property type="match status" value="2"/>
</dbReference>
<name>A0AAE3HA09_9EURY</name>
<keyword evidence="1" id="KW-0677">Repeat</keyword>
<keyword evidence="2" id="KW-0472">Membrane</keyword>
<dbReference type="SMART" id="SM00060">
    <property type="entry name" value="FN3"/>
    <property type="match status" value="4"/>
</dbReference>
<dbReference type="Gene3D" id="2.60.40.4190">
    <property type="match status" value="2"/>
</dbReference>
<dbReference type="InterPro" id="IPR011635">
    <property type="entry name" value="CARDB"/>
</dbReference>
<dbReference type="SUPFAM" id="SSF49265">
    <property type="entry name" value="Fibronectin type III"/>
    <property type="match status" value="2"/>
</dbReference>
<keyword evidence="5" id="KW-1185">Reference proteome</keyword>
<evidence type="ECO:0000259" key="3">
    <source>
        <dbReference type="PROSITE" id="PS50853"/>
    </source>
</evidence>
<evidence type="ECO:0000256" key="2">
    <source>
        <dbReference type="SAM" id="Phobius"/>
    </source>
</evidence>
<evidence type="ECO:0000256" key="1">
    <source>
        <dbReference type="ARBA" id="ARBA00022737"/>
    </source>
</evidence>
<dbReference type="PROSITE" id="PS50853">
    <property type="entry name" value="FN3"/>
    <property type="match status" value="3"/>
</dbReference>
<feature type="domain" description="Fibronectin type-III" evidence="3">
    <location>
        <begin position="26"/>
        <end position="112"/>
    </location>
</feature>
<dbReference type="Proteomes" id="UP001206983">
    <property type="component" value="Unassembled WGS sequence"/>
</dbReference>
<dbReference type="InterPro" id="IPR036116">
    <property type="entry name" value="FN3_sf"/>
</dbReference>
<dbReference type="Pfam" id="PF00041">
    <property type="entry name" value="fn3"/>
    <property type="match status" value="1"/>
</dbReference>
<reference evidence="4 5" key="1">
    <citation type="journal article" date="2011" name="Appl. Environ. Microbiol.">
        <title>Methanogenic archaea isolated from Taiwan's Chelungpu fault.</title>
        <authorList>
            <person name="Wu S.Y."/>
            <person name="Lai M.C."/>
        </authorList>
    </citation>
    <scope>NUCLEOTIDE SEQUENCE [LARGE SCALE GENOMIC DNA]</scope>
    <source>
        <strain evidence="4 5">St545Mb</strain>
    </source>
</reference>
<protein>
    <submittedName>
        <fullName evidence="4">S-layer protein</fullName>
    </submittedName>
</protein>
<comment type="caution">
    <text evidence="4">The sequence shown here is derived from an EMBL/GenBank/DDBJ whole genome shotgun (WGS) entry which is preliminary data.</text>
</comment>
<dbReference type="PANTHER" id="PTHR46708:SF2">
    <property type="entry name" value="FIBRONECTIN TYPE-III DOMAIN-CONTAINING PROTEIN"/>
    <property type="match status" value="1"/>
</dbReference>
<proteinExistence type="predicted"/>
<dbReference type="InterPro" id="IPR003961">
    <property type="entry name" value="FN3_dom"/>
</dbReference>
<feature type="domain" description="Fibronectin type-III" evidence="3">
    <location>
        <begin position="116"/>
        <end position="206"/>
    </location>
</feature>
<feature type="transmembrane region" description="Helical" evidence="2">
    <location>
        <begin position="1204"/>
        <end position="1224"/>
    </location>
</feature>
<dbReference type="Pfam" id="PF07705">
    <property type="entry name" value="CARDB"/>
    <property type="match status" value="1"/>
</dbReference>
<dbReference type="InterPro" id="IPR013783">
    <property type="entry name" value="Ig-like_fold"/>
</dbReference>
<evidence type="ECO:0000313" key="4">
    <source>
        <dbReference type="EMBL" id="MCQ6962700.1"/>
    </source>
</evidence>
<dbReference type="CDD" id="cd00063">
    <property type="entry name" value="FN3"/>
    <property type="match status" value="1"/>
</dbReference>
<dbReference type="InterPro" id="IPR050991">
    <property type="entry name" value="ECM_Regulatory_Proteins"/>
</dbReference>
<dbReference type="AlphaFoldDB" id="A0AAE3HA09"/>
<dbReference type="EMBL" id="JTEO01000004">
    <property type="protein sequence ID" value="MCQ6962700.1"/>
    <property type="molecule type" value="Genomic_DNA"/>
</dbReference>
<accession>A0AAE3HA09</accession>
<dbReference type="Gene3D" id="2.60.40.10">
    <property type="entry name" value="Immunoglobulins"/>
    <property type="match status" value="5"/>
</dbReference>
<keyword evidence="2" id="KW-1133">Transmembrane helix</keyword>
<dbReference type="InterPro" id="IPR006457">
    <property type="entry name" value="S_layer-rel_Mac"/>
</dbReference>
<dbReference type="Gene3D" id="2.60.98.40">
    <property type="match status" value="2"/>
</dbReference>
<evidence type="ECO:0000313" key="5">
    <source>
        <dbReference type="Proteomes" id="UP001206983"/>
    </source>
</evidence>
<dbReference type="NCBIfam" id="TIGR01567">
    <property type="entry name" value="S_layer_rel_Mac"/>
    <property type="match status" value="2"/>
</dbReference>